<reference evidence="1" key="1">
    <citation type="submission" date="2019-08" db="EMBL/GenBank/DDBJ databases">
        <title>Genome sequence of Clostridiales bacterium MT110.</title>
        <authorList>
            <person name="Cao J."/>
        </authorList>
    </citation>
    <scope>NUCLEOTIDE SEQUENCE</scope>
    <source>
        <strain evidence="1">MT110</strain>
    </source>
</reference>
<evidence type="ECO:0000313" key="1">
    <source>
        <dbReference type="EMBL" id="QOX63753.1"/>
    </source>
</evidence>
<proteinExistence type="predicted"/>
<gene>
    <name evidence="1" type="ORF">FRZ06_10550</name>
</gene>
<protein>
    <submittedName>
        <fullName evidence="1">Helix-turn-helix domain-containing protein</fullName>
    </submittedName>
</protein>
<evidence type="ECO:0000313" key="2">
    <source>
        <dbReference type="Proteomes" id="UP000594014"/>
    </source>
</evidence>
<dbReference type="Proteomes" id="UP000594014">
    <property type="component" value="Chromosome"/>
</dbReference>
<sequence>MLIFHFCCGRIALEFLHRRRVILCQRRVSFVLEKNDLILLNEIIYKVHSLEAFDEMRLTVLSLLKHLIPYNQASFYLASNRPEHLLSNPVAVGISEESLQNYIEKYEDIDYTRWIFMSGKSMAYRETDLFSDAKRESEVLYKEMYAPVGIHYSAQLSISLHDSFLGIISLYRNKADGDFSDDNLFILELLKEHLAFRLYHNTSLLQSSASDLKGKTHYDTSHYITQFHLTVREVEVLGLLLGGLSGTRICEVLCISPHTLKKHTLSIYKKLSVSSRWELFHLDL</sequence>
<organism evidence="1 2">
    <name type="scientific">Anoxybacterium hadale</name>
    <dbReference type="NCBI Taxonomy" id="3408580"/>
    <lineage>
        <taxon>Bacteria</taxon>
        <taxon>Bacillati</taxon>
        <taxon>Bacillota</taxon>
        <taxon>Clostridia</taxon>
        <taxon>Peptostreptococcales</taxon>
        <taxon>Anaerovoracaceae</taxon>
        <taxon>Anoxybacterium</taxon>
    </lineage>
</organism>
<name>A0ACD1ABT2_9FIRM</name>
<dbReference type="EMBL" id="CP042469">
    <property type="protein sequence ID" value="QOX63753.1"/>
    <property type="molecule type" value="Genomic_DNA"/>
</dbReference>
<keyword evidence="2" id="KW-1185">Reference proteome</keyword>
<accession>A0ACD1ABT2</accession>